<dbReference type="AlphaFoldDB" id="A0AA88GVT9"/>
<dbReference type="PANTHER" id="PTHR24410:SF23">
    <property type="entry name" value="BTB DOMAIN-CONTAINING PROTEIN-RELATED"/>
    <property type="match status" value="1"/>
</dbReference>
<dbReference type="PANTHER" id="PTHR24410">
    <property type="entry name" value="HL07962P-RELATED"/>
    <property type="match status" value="1"/>
</dbReference>
<reference evidence="2 3" key="1">
    <citation type="journal article" date="2018" name="BMC Genomics">
        <title>The genome of Naegleria lovaniensis, the basis for a comparative approach to unravel pathogenicity factors of the human pathogenic amoeba N. fowleri.</title>
        <authorList>
            <person name="Liechti N."/>
            <person name="Schurch N."/>
            <person name="Bruggmann R."/>
            <person name="Wittwer M."/>
        </authorList>
    </citation>
    <scope>NUCLEOTIDE SEQUENCE [LARGE SCALE GENOMIC DNA]</scope>
    <source>
        <strain evidence="2 3">ATCC 30569</strain>
    </source>
</reference>
<keyword evidence="3" id="KW-1185">Reference proteome</keyword>
<organism evidence="2 3">
    <name type="scientific">Naegleria lovaniensis</name>
    <name type="common">Amoeba</name>
    <dbReference type="NCBI Taxonomy" id="51637"/>
    <lineage>
        <taxon>Eukaryota</taxon>
        <taxon>Discoba</taxon>
        <taxon>Heterolobosea</taxon>
        <taxon>Tetramitia</taxon>
        <taxon>Eutetramitia</taxon>
        <taxon>Vahlkampfiidae</taxon>
        <taxon>Naegleria</taxon>
    </lineage>
</organism>
<proteinExistence type="predicted"/>
<dbReference type="InterPro" id="IPR000210">
    <property type="entry name" value="BTB/POZ_dom"/>
</dbReference>
<gene>
    <name evidence="2" type="ORF">C9374_013438</name>
</gene>
<dbReference type="Proteomes" id="UP000816034">
    <property type="component" value="Unassembled WGS sequence"/>
</dbReference>
<dbReference type="SUPFAM" id="SSF54695">
    <property type="entry name" value="POZ domain"/>
    <property type="match status" value="1"/>
</dbReference>
<protein>
    <recommendedName>
        <fullName evidence="1">BTB domain-containing protein</fullName>
    </recommendedName>
</protein>
<evidence type="ECO:0000313" key="3">
    <source>
        <dbReference type="Proteomes" id="UP000816034"/>
    </source>
</evidence>
<dbReference type="CDD" id="cd18186">
    <property type="entry name" value="BTB_POZ_ZBTB_KLHL-like"/>
    <property type="match status" value="1"/>
</dbReference>
<dbReference type="EMBL" id="PYSW02000006">
    <property type="protein sequence ID" value="KAG2391953.1"/>
    <property type="molecule type" value="Genomic_DNA"/>
</dbReference>
<dbReference type="GeneID" id="68105891"/>
<name>A0AA88GVT9_NAELO</name>
<dbReference type="InterPro" id="IPR011333">
    <property type="entry name" value="SKP1/BTB/POZ_sf"/>
</dbReference>
<dbReference type="PROSITE" id="PS50097">
    <property type="entry name" value="BTB"/>
    <property type="match status" value="1"/>
</dbReference>
<dbReference type="RefSeq" id="XP_044553847.1">
    <property type="nucleotide sequence ID" value="XM_044689315.1"/>
</dbReference>
<dbReference type="Gene3D" id="3.30.710.10">
    <property type="entry name" value="Potassium Channel Kv1.1, Chain A"/>
    <property type="match status" value="1"/>
</dbReference>
<dbReference type="Pfam" id="PF00651">
    <property type="entry name" value="BTB"/>
    <property type="match status" value="1"/>
</dbReference>
<comment type="caution">
    <text evidence="2">The sequence shown here is derived from an EMBL/GenBank/DDBJ whole genome shotgun (WGS) entry which is preliminary data.</text>
</comment>
<feature type="domain" description="BTB" evidence="1">
    <location>
        <begin position="58"/>
        <end position="144"/>
    </location>
</feature>
<evidence type="ECO:0000313" key="2">
    <source>
        <dbReference type="EMBL" id="KAG2391953.1"/>
    </source>
</evidence>
<evidence type="ECO:0000259" key="1">
    <source>
        <dbReference type="PROSITE" id="PS50097"/>
    </source>
</evidence>
<dbReference type="InterPro" id="IPR051481">
    <property type="entry name" value="BTB-POZ/Galectin-3-binding"/>
</dbReference>
<sequence length="296" mass="34218">MSRKNLLDEIVLAANKRIGKSNDTTSVAEDRSGIVLETSCTTPITKHFASLFNNPCLSDFKFVLKRSNMDMNEDPLGPFGHERLNEIHVHKFVIYQSEVFKALLESNLIEQQTNEMVIEENEENIDAFIAMIAILYGSYIPCVKQMSMDHVLELLACLDKYQVKSVEKAIIDLFVQEIEQNNPNFKPSQALWLWYYALCGKGYNQVLKSNISTKYIRPLWSIQYHGGKRQEGQQDFYLFISSLDFDAFSIFLNEFCDSSCELRKVCESIDYWSQKRPQESSKTSELLRIALKRTKN</sequence>
<accession>A0AA88GVT9</accession>